<dbReference type="STRING" id="104259.A0A0F7TWM0"/>
<feature type="transmembrane region" description="Helical" evidence="5">
    <location>
        <begin position="247"/>
        <end position="266"/>
    </location>
</feature>
<comment type="subcellular location">
    <subcellularLocation>
        <location evidence="1">Membrane</location>
        <topology evidence="1">Multi-pass membrane protein</topology>
    </subcellularLocation>
</comment>
<feature type="transmembrane region" description="Helical" evidence="5">
    <location>
        <begin position="56"/>
        <end position="75"/>
    </location>
</feature>
<keyword evidence="4 5" id="KW-0472">Membrane</keyword>
<dbReference type="PANTHER" id="PTHR31465">
    <property type="entry name" value="PROTEIN RTA1-RELATED"/>
    <property type="match status" value="1"/>
</dbReference>
<gene>
    <name evidence="6" type="ORF">PMG11_09604</name>
</gene>
<keyword evidence="7" id="KW-1185">Reference proteome</keyword>
<evidence type="ECO:0000256" key="5">
    <source>
        <dbReference type="SAM" id="Phobius"/>
    </source>
</evidence>
<sequence>MSDQFDRNLYIGCKAYNGLETSYGYVPTSSAGTAFCVLFGLSMFAHVIQFCWKRTWWCSVFAVGSFVELLGWAARRWSADCPYNSNAFMIQISTLIIAPVFFTAGIYILLGRYIQVFGKETSFLTPKLYLWIFCTCDVISLVIQAAGGGIASSQSGKPNGNPEPGTHTMVAGIVFQLVSISVFVYCCIDFFLRIKRFGQLKMFTHGPLAALTSAMILSVVCIYIRSIYRVVELAQGWTGYLITHESYFIGLDGVMMFLAVGVFNVCHPGWLLPSEAETSLPQYRRSSAKSDVEMIRPHV</sequence>
<evidence type="ECO:0000256" key="2">
    <source>
        <dbReference type="ARBA" id="ARBA00022692"/>
    </source>
</evidence>
<proteinExistence type="predicted"/>
<evidence type="ECO:0000313" key="6">
    <source>
        <dbReference type="EMBL" id="CEJ61059.1"/>
    </source>
</evidence>
<dbReference type="EMBL" id="CDHK01000010">
    <property type="protein sequence ID" value="CEJ61059.1"/>
    <property type="molecule type" value="Genomic_DNA"/>
</dbReference>
<feature type="transmembrane region" description="Helical" evidence="5">
    <location>
        <begin position="170"/>
        <end position="192"/>
    </location>
</feature>
<dbReference type="Proteomes" id="UP000042958">
    <property type="component" value="Unassembled WGS sequence"/>
</dbReference>
<dbReference type="OrthoDB" id="1844152at2759"/>
<protein>
    <recommendedName>
        <fullName evidence="8">RTA1 domain protein</fullName>
    </recommendedName>
</protein>
<dbReference type="GO" id="GO:0005886">
    <property type="term" value="C:plasma membrane"/>
    <property type="evidence" value="ECO:0007669"/>
    <property type="project" value="TreeGrafter"/>
</dbReference>
<accession>A0A0F7TWM0</accession>
<evidence type="ECO:0000256" key="4">
    <source>
        <dbReference type="ARBA" id="ARBA00023136"/>
    </source>
</evidence>
<feature type="transmembrane region" description="Helical" evidence="5">
    <location>
        <begin position="24"/>
        <end position="44"/>
    </location>
</feature>
<dbReference type="InterPro" id="IPR007568">
    <property type="entry name" value="RTA1"/>
</dbReference>
<reference evidence="7" key="1">
    <citation type="journal article" date="2015" name="Genome Announc.">
        <title>Draft genome sequence of the fungus Penicillium brasilianum MG11.</title>
        <authorList>
            <person name="Horn F."/>
            <person name="Linde J."/>
            <person name="Mattern D.J."/>
            <person name="Walther G."/>
            <person name="Guthke R."/>
            <person name="Brakhage A.A."/>
            <person name="Valiante V."/>
        </authorList>
    </citation>
    <scope>NUCLEOTIDE SEQUENCE [LARGE SCALE GENOMIC DNA]</scope>
    <source>
        <strain evidence="7">MG11</strain>
    </source>
</reference>
<evidence type="ECO:0000256" key="1">
    <source>
        <dbReference type="ARBA" id="ARBA00004141"/>
    </source>
</evidence>
<feature type="transmembrane region" description="Helical" evidence="5">
    <location>
        <begin position="204"/>
        <end position="227"/>
    </location>
</feature>
<dbReference type="PANTHER" id="PTHR31465:SF11">
    <property type="entry name" value="DOMAIN PROTEIN, PUTATIVE (AFU_ORTHOLOGUE AFUA_3G10770)-RELATED"/>
    <property type="match status" value="1"/>
</dbReference>
<feature type="transmembrane region" description="Helical" evidence="5">
    <location>
        <begin position="130"/>
        <end position="150"/>
    </location>
</feature>
<dbReference type="GO" id="GO:0000324">
    <property type="term" value="C:fungal-type vacuole"/>
    <property type="evidence" value="ECO:0007669"/>
    <property type="project" value="TreeGrafter"/>
</dbReference>
<dbReference type="Pfam" id="PF04479">
    <property type="entry name" value="RTA1"/>
    <property type="match status" value="1"/>
</dbReference>
<evidence type="ECO:0008006" key="8">
    <source>
        <dbReference type="Google" id="ProtNLM"/>
    </source>
</evidence>
<keyword evidence="2 5" id="KW-0812">Transmembrane</keyword>
<name>A0A0F7TWM0_PENBI</name>
<evidence type="ECO:0000313" key="7">
    <source>
        <dbReference type="Proteomes" id="UP000042958"/>
    </source>
</evidence>
<keyword evidence="3 5" id="KW-1133">Transmembrane helix</keyword>
<evidence type="ECO:0000256" key="3">
    <source>
        <dbReference type="ARBA" id="ARBA00022989"/>
    </source>
</evidence>
<dbReference type="AlphaFoldDB" id="A0A0F7TWM0"/>
<organism evidence="6 7">
    <name type="scientific">Penicillium brasilianum</name>
    <dbReference type="NCBI Taxonomy" id="104259"/>
    <lineage>
        <taxon>Eukaryota</taxon>
        <taxon>Fungi</taxon>
        <taxon>Dikarya</taxon>
        <taxon>Ascomycota</taxon>
        <taxon>Pezizomycotina</taxon>
        <taxon>Eurotiomycetes</taxon>
        <taxon>Eurotiomycetidae</taxon>
        <taxon>Eurotiales</taxon>
        <taxon>Aspergillaceae</taxon>
        <taxon>Penicillium</taxon>
    </lineage>
</organism>
<feature type="transmembrane region" description="Helical" evidence="5">
    <location>
        <begin position="87"/>
        <end position="110"/>
    </location>
</feature>